<dbReference type="OrthoDB" id="5989141at2759"/>
<accession>A0A9N9R6R3</accession>
<reference evidence="2" key="2">
    <citation type="submission" date="2022-10" db="EMBL/GenBank/DDBJ databases">
        <authorList>
            <consortium name="ENA_rothamsted_submissions"/>
            <consortium name="culmorum"/>
            <person name="King R."/>
        </authorList>
    </citation>
    <scope>NUCLEOTIDE SEQUENCE</scope>
</reference>
<keyword evidence="3" id="KW-1185">Reference proteome</keyword>
<evidence type="ECO:0000313" key="3">
    <source>
        <dbReference type="Proteomes" id="UP001153714"/>
    </source>
</evidence>
<evidence type="ECO:0000256" key="1">
    <source>
        <dbReference type="SAM" id="Coils"/>
    </source>
</evidence>
<dbReference type="AlphaFoldDB" id="A0A9N9R6R3"/>
<evidence type="ECO:0008006" key="4">
    <source>
        <dbReference type="Google" id="ProtNLM"/>
    </source>
</evidence>
<reference evidence="2" key="1">
    <citation type="submission" date="2021-12" db="EMBL/GenBank/DDBJ databases">
        <authorList>
            <person name="King R."/>
        </authorList>
    </citation>
    <scope>NUCLEOTIDE SEQUENCE</scope>
</reference>
<feature type="coiled-coil region" evidence="1">
    <location>
        <begin position="89"/>
        <end position="156"/>
    </location>
</feature>
<proteinExistence type="predicted"/>
<evidence type="ECO:0000313" key="2">
    <source>
        <dbReference type="EMBL" id="CAG9790646.1"/>
    </source>
</evidence>
<sequence length="368" mass="41588">MLVRGWSAAVDQQARRQEGRLWQSLELGVTRIVTPWGMVVFGGRIVSLKILYHMPGSAKCADADPAQQAITTRKRKTPDGNNICLEDFHRELTDTLSEYRLELKETLREFQRNITSSFEALFNQQNETIKKIRGDLSNLQSEISDVKQCQHELQKECSDLRCDLTNLDKSHVGLMDKTTFLENELKNTKSLILSLTEQQHFKDQQGNNLEVSGVPQIKGENLYNIIHRISMKIGYVLSPNDIDFIHRVRRFGNKSNQSKVLDVASSMEQKNQVPNIIIKFTQRNKKNDFLAAVRTRRGLTTADIDIDGTSKAIFINDHLTPHNKTLFKQVRKMALASTRPFGLDLRSGDDGSDIASASISSEVSSSGI</sequence>
<dbReference type="EMBL" id="OU893354">
    <property type="protein sequence ID" value="CAG9790646.1"/>
    <property type="molecule type" value="Genomic_DNA"/>
</dbReference>
<protein>
    <recommendedName>
        <fullName evidence="4">Zinc finger DNA binding protein</fullName>
    </recommendedName>
</protein>
<keyword evidence="1" id="KW-0175">Coiled coil</keyword>
<organism evidence="2 3">
    <name type="scientific">Diatraea saccharalis</name>
    <name type="common">sugarcane borer</name>
    <dbReference type="NCBI Taxonomy" id="40085"/>
    <lineage>
        <taxon>Eukaryota</taxon>
        <taxon>Metazoa</taxon>
        <taxon>Ecdysozoa</taxon>
        <taxon>Arthropoda</taxon>
        <taxon>Hexapoda</taxon>
        <taxon>Insecta</taxon>
        <taxon>Pterygota</taxon>
        <taxon>Neoptera</taxon>
        <taxon>Endopterygota</taxon>
        <taxon>Lepidoptera</taxon>
        <taxon>Glossata</taxon>
        <taxon>Ditrysia</taxon>
        <taxon>Pyraloidea</taxon>
        <taxon>Crambidae</taxon>
        <taxon>Crambinae</taxon>
        <taxon>Diatraea</taxon>
    </lineage>
</organism>
<gene>
    <name evidence="2" type="ORF">DIATSA_LOCUS8309</name>
</gene>
<name>A0A9N9R6R3_9NEOP</name>
<dbReference type="Proteomes" id="UP001153714">
    <property type="component" value="Chromosome 23"/>
</dbReference>